<reference evidence="2 3" key="1">
    <citation type="submission" date="2011-11" db="EMBL/GenBank/DDBJ databases">
        <title>Improved High-Quality Draft sequence of Beggiatoa alba B18lD.</title>
        <authorList>
            <consortium name="US DOE Joint Genome Institute"/>
            <person name="Lucas S."/>
            <person name="Han J."/>
            <person name="Lapidus A."/>
            <person name="Cheng J.-F."/>
            <person name="Goodwin L."/>
            <person name="Pitluck S."/>
            <person name="Peters L."/>
            <person name="Mikhailova N."/>
            <person name="Held B."/>
            <person name="Detter J.C."/>
            <person name="Han C."/>
            <person name="Tapia R."/>
            <person name="Land M."/>
            <person name="Hauser L."/>
            <person name="Kyrpides N."/>
            <person name="Ivanova N."/>
            <person name="Pagani I."/>
            <person name="Samuel K."/>
            <person name="Teske A."/>
            <person name="Mueller J."/>
            <person name="Woyke T."/>
        </authorList>
    </citation>
    <scope>NUCLEOTIDE SEQUENCE [LARGE SCALE GENOMIC DNA]</scope>
    <source>
        <strain evidence="2 3">B18LD</strain>
    </source>
</reference>
<accession>I3CF00</accession>
<dbReference type="Proteomes" id="UP000005744">
    <property type="component" value="Unassembled WGS sequence"/>
</dbReference>
<dbReference type="HOGENOM" id="CLU_020336_26_0_6"/>
<organism evidence="2 3">
    <name type="scientific">Beggiatoa alba B18LD</name>
    <dbReference type="NCBI Taxonomy" id="395493"/>
    <lineage>
        <taxon>Bacteria</taxon>
        <taxon>Pseudomonadati</taxon>
        <taxon>Pseudomonadota</taxon>
        <taxon>Gammaproteobacteria</taxon>
        <taxon>Thiotrichales</taxon>
        <taxon>Thiotrichaceae</taxon>
        <taxon>Beggiatoa</taxon>
    </lineage>
</organism>
<dbReference type="eggNOG" id="COG2267">
    <property type="taxonomic scope" value="Bacteria"/>
</dbReference>
<dbReference type="EMBL" id="JH600070">
    <property type="protein sequence ID" value="EIJ42193.1"/>
    <property type="molecule type" value="Genomic_DNA"/>
</dbReference>
<dbReference type="PANTHER" id="PTHR43689:SF8">
    <property type="entry name" value="ALPHA_BETA-HYDROLASES SUPERFAMILY PROTEIN"/>
    <property type="match status" value="1"/>
</dbReference>
<protein>
    <submittedName>
        <fullName evidence="2">Putative hydrolase or acyltransferase of alpha/beta superfamily</fullName>
    </submittedName>
</protein>
<keyword evidence="2" id="KW-0808">Transferase</keyword>
<proteinExistence type="predicted"/>
<dbReference type="GO" id="GO:0016746">
    <property type="term" value="F:acyltransferase activity"/>
    <property type="evidence" value="ECO:0007669"/>
    <property type="project" value="UniProtKB-KW"/>
</dbReference>
<sequence>MTIHTEIIPITLDGRYIHAEYLKPNNDDSSRPTLVFLHEALGSIQQWRDFPQAVCEATGCPALIYDRFGFGQSDPIPKARHIGYLHDEAEIYLPEILSACGIHQAILIGHSDGGSIALLFAARFPHITVGIITEAAHIFAETVTIAGVRQAKKLYTISGLSQKLARYHGDKTESMFKNWADTWLSPAFVHWNIEDCLPHITAPALIIQGENDEYGTHLQVEGIAKQVRGAVRAEIIPACGHVPHQQAREITLVLMIEFINSLLEKPKLTTMSR</sequence>
<dbReference type="Pfam" id="PF00561">
    <property type="entry name" value="Abhydrolase_1"/>
    <property type="match status" value="1"/>
</dbReference>
<dbReference type="OrthoDB" id="9779853at2"/>
<keyword evidence="3" id="KW-1185">Reference proteome</keyword>
<feature type="domain" description="AB hydrolase-1" evidence="1">
    <location>
        <begin position="32"/>
        <end position="186"/>
    </location>
</feature>
<dbReference type="GO" id="GO:0016787">
    <property type="term" value="F:hydrolase activity"/>
    <property type="evidence" value="ECO:0007669"/>
    <property type="project" value="UniProtKB-KW"/>
</dbReference>
<dbReference type="STRING" id="395493.BegalDRAFT_1297"/>
<evidence type="ECO:0000313" key="3">
    <source>
        <dbReference type="Proteomes" id="UP000005744"/>
    </source>
</evidence>
<keyword evidence="2" id="KW-0378">Hydrolase</keyword>
<dbReference type="Gene3D" id="3.40.50.1820">
    <property type="entry name" value="alpha/beta hydrolase"/>
    <property type="match status" value="1"/>
</dbReference>
<keyword evidence="2" id="KW-0012">Acyltransferase</keyword>
<gene>
    <name evidence="2" type="ORF">BegalDRAFT_1297</name>
</gene>
<dbReference type="RefSeq" id="WP_002684908.1">
    <property type="nucleotide sequence ID" value="NZ_JH600070.1"/>
</dbReference>
<evidence type="ECO:0000259" key="1">
    <source>
        <dbReference type="Pfam" id="PF00561"/>
    </source>
</evidence>
<dbReference type="InterPro" id="IPR000073">
    <property type="entry name" value="AB_hydrolase_1"/>
</dbReference>
<dbReference type="PANTHER" id="PTHR43689">
    <property type="entry name" value="HYDROLASE"/>
    <property type="match status" value="1"/>
</dbReference>
<dbReference type="AlphaFoldDB" id="I3CF00"/>
<name>I3CF00_9GAMM</name>
<dbReference type="SUPFAM" id="SSF53474">
    <property type="entry name" value="alpha/beta-Hydrolases"/>
    <property type="match status" value="1"/>
</dbReference>
<dbReference type="InterPro" id="IPR029058">
    <property type="entry name" value="AB_hydrolase_fold"/>
</dbReference>
<evidence type="ECO:0000313" key="2">
    <source>
        <dbReference type="EMBL" id="EIJ42193.1"/>
    </source>
</evidence>